<reference evidence="6 7" key="1">
    <citation type="submission" date="2017-10" db="EMBL/GenBank/DDBJ databases">
        <title>Sequencing the genomes of 1000 actinobacteria strains.</title>
        <authorList>
            <person name="Klenk H.-P."/>
        </authorList>
    </citation>
    <scope>NUCLEOTIDE SEQUENCE [LARGE SCALE GENOMIC DNA]</scope>
    <source>
        <strain evidence="6 7">DSM 21798</strain>
    </source>
</reference>
<dbReference type="InterPro" id="IPR023772">
    <property type="entry name" value="DNA-bd_HTH_TetR-type_CS"/>
</dbReference>
<name>A0A2A9DWP1_9MICO</name>
<keyword evidence="7" id="KW-1185">Reference proteome</keyword>
<accession>A0A2A9DWP1</accession>
<dbReference type="InterPro" id="IPR001647">
    <property type="entry name" value="HTH_TetR"/>
</dbReference>
<dbReference type="Pfam" id="PF14246">
    <property type="entry name" value="TetR_C_7"/>
    <property type="match status" value="1"/>
</dbReference>
<dbReference type="PROSITE" id="PS01081">
    <property type="entry name" value="HTH_TETR_1"/>
    <property type="match status" value="1"/>
</dbReference>
<gene>
    <name evidence="6" type="ORF">ATJ78_1488</name>
</gene>
<feature type="domain" description="HTH tetR-type" evidence="5">
    <location>
        <begin position="18"/>
        <end position="78"/>
    </location>
</feature>
<organism evidence="6 7">
    <name type="scientific">Paramicrobacterium agarici</name>
    <dbReference type="NCBI Taxonomy" id="630514"/>
    <lineage>
        <taxon>Bacteria</taxon>
        <taxon>Bacillati</taxon>
        <taxon>Actinomycetota</taxon>
        <taxon>Actinomycetes</taxon>
        <taxon>Micrococcales</taxon>
        <taxon>Microbacteriaceae</taxon>
        <taxon>Paramicrobacterium</taxon>
    </lineage>
</organism>
<dbReference type="PROSITE" id="PS50977">
    <property type="entry name" value="HTH_TETR_2"/>
    <property type="match status" value="1"/>
</dbReference>
<dbReference type="GO" id="GO:0045892">
    <property type="term" value="P:negative regulation of DNA-templated transcription"/>
    <property type="evidence" value="ECO:0007669"/>
    <property type="project" value="UniProtKB-ARBA"/>
</dbReference>
<dbReference type="PANTHER" id="PTHR30055">
    <property type="entry name" value="HTH-TYPE TRANSCRIPTIONAL REGULATOR RUTR"/>
    <property type="match status" value="1"/>
</dbReference>
<dbReference type="GO" id="GO:0003700">
    <property type="term" value="F:DNA-binding transcription factor activity"/>
    <property type="evidence" value="ECO:0007669"/>
    <property type="project" value="TreeGrafter"/>
</dbReference>
<dbReference type="InterPro" id="IPR009057">
    <property type="entry name" value="Homeodomain-like_sf"/>
</dbReference>
<evidence type="ECO:0000256" key="2">
    <source>
        <dbReference type="ARBA" id="ARBA00023125"/>
    </source>
</evidence>
<dbReference type="EMBL" id="PDJE01000001">
    <property type="protein sequence ID" value="PFG30555.1"/>
    <property type="molecule type" value="Genomic_DNA"/>
</dbReference>
<evidence type="ECO:0000313" key="7">
    <source>
        <dbReference type="Proteomes" id="UP000221369"/>
    </source>
</evidence>
<sequence>MKVVRMTEQTPGRRRRSEQKRAVILEAAESLFASEGFDRVSVDAIADRAGVSKRTVYDHFADKRALWERAYTRVADALARDVGEAIDQELVSGREIREALIGFAERVTTRTLPSNSYSTFRRLDEQASGVAFSGEEERKVPDRLLARRFSEMTAAGQLHADDAELAALQYSALTIRLVLNELRRDEDVGGAERHRLIAAGVDVFLSAYA</sequence>
<comment type="caution">
    <text evidence="6">The sequence shown here is derived from an EMBL/GenBank/DDBJ whole genome shotgun (WGS) entry which is preliminary data.</text>
</comment>
<dbReference type="Gene3D" id="1.10.357.10">
    <property type="entry name" value="Tetracycline Repressor, domain 2"/>
    <property type="match status" value="1"/>
</dbReference>
<dbReference type="Proteomes" id="UP000221369">
    <property type="component" value="Unassembled WGS sequence"/>
</dbReference>
<dbReference type="GO" id="GO:0000976">
    <property type="term" value="F:transcription cis-regulatory region binding"/>
    <property type="evidence" value="ECO:0007669"/>
    <property type="project" value="TreeGrafter"/>
</dbReference>
<proteinExistence type="predicted"/>
<dbReference type="FunFam" id="1.10.10.60:FF:000141">
    <property type="entry name" value="TetR family transcriptional regulator"/>
    <property type="match status" value="1"/>
</dbReference>
<evidence type="ECO:0000256" key="4">
    <source>
        <dbReference type="PROSITE-ProRule" id="PRU00335"/>
    </source>
</evidence>
<evidence type="ECO:0000256" key="1">
    <source>
        <dbReference type="ARBA" id="ARBA00023015"/>
    </source>
</evidence>
<dbReference type="InterPro" id="IPR050109">
    <property type="entry name" value="HTH-type_TetR-like_transc_reg"/>
</dbReference>
<evidence type="ECO:0000313" key="6">
    <source>
        <dbReference type="EMBL" id="PFG30555.1"/>
    </source>
</evidence>
<dbReference type="InterPro" id="IPR039536">
    <property type="entry name" value="TetR_C_Proteobacteria"/>
</dbReference>
<dbReference type="PRINTS" id="PR00455">
    <property type="entry name" value="HTHTETR"/>
</dbReference>
<keyword evidence="2 4" id="KW-0238">DNA-binding</keyword>
<keyword evidence="3" id="KW-0804">Transcription</keyword>
<protein>
    <submittedName>
        <fullName evidence="6">TetR family transcriptional regulator</fullName>
    </submittedName>
</protein>
<dbReference type="SUPFAM" id="SSF46689">
    <property type="entry name" value="Homeodomain-like"/>
    <property type="match status" value="1"/>
</dbReference>
<evidence type="ECO:0000256" key="3">
    <source>
        <dbReference type="ARBA" id="ARBA00023163"/>
    </source>
</evidence>
<evidence type="ECO:0000259" key="5">
    <source>
        <dbReference type="PROSITE" id="PS50977"/>
    </source>
</evidence>
<dbReference type="PANTHER" id="PTHR30055:SF146">
    <property type="entry name" value="HTH-TYPE TRANSCRIPTIONAL DUAL REGULATOR CECR"/>
    <property type="match status" value="1"/>
</dbReference>
<keyword evidence="1" id="KW-0805">Transcription regulation</keyword>
<dbReference type="Pfam" id="PF00440">
    <property type="entry name" value="TetR_N"/>
    <property type="match status" value="1"/>
</dbReference>
<feature type="DNA-binding region" description="H-T-H motif" evidence="4">
    <location>
        <begin position="41"/>
        <end position="60"/>
    </location>
</feature>
<dbReference type="AlphaFoldDB" id="A0A2A9DWP1"/>